<organism evidence="2 3">
    <name type="scientific">Microbacterium oryzae</name>
    <dbReference type="NCBI Taxonomy" id="743009"/>
    <lineage>
        <taxon>Bacteria</taxon>
        <taxon>Bacillati</taxon>
        <taxon>Actinomycetota</taxon>
        <taxon>Actinomycetes</taxon>
        <taxon>Micrococcales</taxon>
        <taxon>Microbacteriaceae</taxon>
        <taxon>Microbacterium</taxon>
    </lineage>
</organism>
<feature type="transmembrane region" description="Helical" evidence="1">
    <location>
        <begin position="79"/>
        <end position="98"/>
    </location>
</feature>
<gene>
    <name evidence="2" type="ORF">D7D94_02315</name>
</gene>
<dbReference type="AlphaFoldDB" id="A0A6I6E1M5"/>
<dbReference type="RefSeq" id="WP_156241037.1">
    <property type="nucleotide sequence ID" value="NZ_BAAAZL010000002.1"/>
</dbReference>
<dbReference type="EMBL" id="CP032550">
    <property type="protein sequence ID" value="QGU26637.1"/>
    <property type="molecule type" value="Genomic_DNA"/>
</dbReference>
<name>A0A6I6E1M5_9MICO</name>
<evidence type="ECO:0000313" key="3">
    <source>
        <dbReference type="Proteomes" id="UP000422989"/>
    </source>
</evidence>
<evidence type="ECO:0000313" key="2">
    <source>
        <dbReference type="EMBL" id="QGU26637.1"/>
    </source>
</evidence>
<sequence length="106" mass="11021">MPNIALEIGRISANLGVSAAYGEPQDIDGERFVPVAATWTGFGGGSDETGNGGGGGGGFSMPIGAYVRRNGELRFEPNLIATLAVAIPLFWVTGRMLAKLVRALKK</sequence>
<evidence type="ECO:0008006" key="4">
    <source>
        <dbReference type="Google" id="ProtNLM"/>
    </source>
</evidence>
<keyword evidence="1" id="KW-1133">Transmembrane helix</keyword>
<reference evidence="2 3" key="1">
    <citation type="submission" date="2018-09" db="EMBL/GenBank/DDBJ databases">
        <title>Whole genome sequencing of Microbacterium oryzae strain MB-10T.</title>
        <authorList>
            <person name="Das S.K."/>
        </authorList>
    </citation>
    <scope>NUCLEOTIDE SEQUENCE [LARGE SCALE GENOMIC DNA]</scope>
    <source>
        <strain evidence="2 3">MB-10</strain>
    </source>
</reference>
<dbReference type="KEGG" id="moj:D7D94_02315"/>
<dbReference type="OrthoDB" id="4965215at2"/>
<dbReference type="Proteomes" id="UP000422989">
    <property type="component" value="Chromosome"/>
</dbReference>
<keyword evidence="3" id="KW-1185">Reference proteome</keyword>
<keyword evidence="1" id="KW-0812">Transmembrane</keyword>
<evidence type="ECO:0000256" key="1">
    <source>
        <dbReference type="SAM" id="Phobius"/>
    </source>
</evidence>
<proteinExistence type="predicted"/>
<protein>
    <recommendedName>
        <fullName evidence="4">Sporulation protein</fullName>
    </recommendedName>
</protein>
<keyword evidence="1" id="KW-0472">Membrane</keyword>
<accession>A0A6I6E1M5</accession>